<accession>A0A2X2D217</accession>
<dbReference type="InterPro" id="IPR004175">
    <property type="entry name" value="RNA_CPDase"/>
</dbReference>
<dbReference type="Proteomes" id="UP000626180">
    <property type="component" value="Unassembled WGS sequence"/>
</dbReference>
<dbReference type="PANTHER" id="PTHR35561:SF1">
    <property type="entry name" value="RNA 2',3'-CYCLIC PHOSPHODIESTERASE"/>
    <property type="match status" value="1"/>
</dbReference>
<reference evidence="5 6" key="1">
    <citation type="submission" date="2018-06" db="EMBL/GenBank/DDBJ databases">
        <authorList>
            <consortium name="Pathogen Informatics"/>
            <person name="Doyle S."/>
        </authorList>
    </citation>
    <scope>NUCLEOTIDE SEQUENCE [LARGE SCALE GENOMIC DNA]</scope>
    <source>
        <strain evidence="5 6">NCTC11842</strain>
    </source>
</reference>
<feature type="short sequence motif" description="HXTX 1" evidence="2">
    <location>
        <begin position="37"/>
        <end position="40"/>
    </location>
</feature>
<evidence type="ECO:0000256" key="2">
    <source>
        <dbReference type="HAMAP-Rule" id="MF_01940"/>
    </source>
</evidence>
<evidence type="ECO:0000256" key="1">
    <source>
        <dbReference type="ARBA" id="ARBA00022801"/>
    </source>
</evidence>
<dbReference type="EMBL" id="UAUF01000011">
    <property type="protein sequence ID" value="SPZ06275.1"/>
    <property type="molecule type" value="Genomic_DNA"/>
</dbReference>
<reference evidence="4 7" key="2">
    <citation type="submission" date="2020-10" db="EMBL/GenBank/DDBJ databases">
        <title>Genome sequences of Pseudomonas isolates.</title>
        <authorList>
            <person name="Wessels L."/>
            <person name="Reich F."/>
            <person name="Hammerl J."/>
        </authorList>
    </citation>
    <scope>NUCLEOTIDE SEQUENCE [LARGE SCALE GENOMIC DNA]</scope>
    <source>
        <strain evidence="4 7">20-MO00624-0</strain>
    </source>
</reference>
<comment type="catalytic activity">
    <reaction evidence="2">
        <text>a 3'-end 2',3'-cyclophospho-ribonucleotide-RNA + H2O = a 3'-end 2'-phospho-ribonucleotide-RNA + H(+)</text>
        <dbReference type="Rhea" id="RHEA:11828"/>
        <dbReference type="Rhea" id="RHEA-COMP:10464"/>
        <dbReference type="Rhea" id="RHEA-COMP:17353"/>
        <dbReference type="ChEBI" id="CHEBI:15377"/>
        <dbReference type="ChEBI" id="CHEBI:15378"/>
        <dbReference type="ChEBI" id="CHEBI:83064"/>
        <dbReference type="ChEBI" id="CHEBI:173113"/>
        <dbReference type="EC" id="3.1.4.58"/>
    </reaction>
</comment>
<proteinExistence type="inferred from homology"/>
<sequence length="171" mass="19066">MRMFFALPCPASVVTRVVAWRKEQGIDGRLVPPENLHMTLAFLGEIPEEQIDALMALGDHIRFEPCTVVLDRVERWHQGLISMIASQTPVPLVSLVDDLNLGLKSLGVPLDRRPFVPHLTAARKSRYRPNGLPSLAWPVERFALFVSESGQGSVQYRALKEWTVAEGSPGE</sequence>
<dbReference type="GO" id="GO:0016874">
    <property type="term" value="F:ligase activity"/>
    <property type="evidence" value="ECO:0007669"/>
    <property type="project" value="UniProtKB-KW"/>
</dbReference>
<dbReference type="Gene3D" id="3.90.1140.10">
    <property type="entry name" value="Cyclic phosphodiesterase"/>
    <property type="match status" value="1"/>
</dbReference>
<dbReference type="EC" id="3.1.4.58" evidence="2"/>
<dbReference type="NCBIfam" id="TIGR02258">
    <property type="entry name" value="2_5_ligase"/>
    <property type="match status" value="1"/>
</dbReference>
<feature type="active site" description="Proton donor" evidence="2">
    <location>
        <position position="37"/>
    </location>
</feature>
<feature type="domain" description="Phosphoesterase HXTX" evidence="3">
    <location>
        <begin position="19"/>
        <end position="77"/>
    </location>
</feature>
<dbReference type="PANTHER" id="PTHR35561">
    <property type="entry name" value="RNA 2',3'-CYCLIC PHOSPHODIESTERASE"/>
    <property type="match status" value="1"/>
</dbReference>
<feature type="active site" description="Proton acceptor" evidence="2">
    <location>
        <position position="118"/>
    </location>
</feature>
<dbReference type="Pfam" id="PF02834">
    <property type="entry name" value="LigT_PEase"/>
    <property type="match status" value="1"/>
</dbReference>
<keyword evidence="1 2" id="KW-0378">Hydrolase</keyword>
<keyword evidence="7" id="KW-1185">Reference proteome</keyword>
<organism evidence="5 6">
    <name type="scientific">Pseudomonas luteola</name>
    <dbReference type="NCBI Taxonomy" id="47886"/>
    <lineage>
        <taxon>Bacteria</taxon>
        <taxon>Pseudomonadati</taxon>
        <taxon>Pseudomonadota</taxon>
        <taxon>Gammaproteobacteria</taxon>
        <taxon>Pseudomonadales</taxon>
        <taxon>Pseudomonadaceae</taxon>
        <taxon>Pseudomonas</taxon>
    </lineage>
</organism>
<evidence type="ECO:0000313" key="6">
    <source>
        <dbReference type="Proteomes" id="UP000250443"/>
    </source>
</evidence>
<comment type="similarity">
    <text evidence="2">Belongs to the 2H phosphoesterase superfamily. ThpR family.</text>
</comment>
<name>A0A2X2D217_PSELU</name>
<dbReference type="GO" id="GO:0008664">
    <property type="term" value="F:RNA 2',3'-cyclic 3'-phosphodiesterase activity"/>
    <property type="evidence" value="ECO:0007669"/>
    <property type="project" value="UniProtKB-EC"/>
</dbReference>
<dbReference type="InterPro" id="IPR014051">
    <property type="entry name" value="Phosphoesterase_HXTX"/>
</dbReference>
<dbReference type="EMBL" id="JADMCD010000003">
    <property type="protein sequence ID" value="MBF8640876.1"/>
    <property type="molecule type" value="Genomic_DNA"/>
</dbReference>
<keyword evidence="5" id="KW-0436">Ligase</keyword>
<evidence type="ECO:0000313" key="7">
    <source>
        <dbReference type="Proteomes" id="UP000626180"/>
    </source>
</evidence>
<dbReference type="Proteomes" id="UP000250443">
    <property type="component" value="Unassembled WGS sequence"/>
</dbReference>
<evidence type="ECO:0000313" key="4">
    <source>
        <dbReference type="EMBL" id="MBF8640876.1"/>
    </source>
</evidence>
<dbReference type="AlphaFoldDB" id="A0A2X2D217"/>
<gene>
    <name evidence="5" type="primary">ligT</name>
    <name evidence="4" type="synonym">thpR</name>
    <name evidence="4" type="ORF">IRZ65_09285</name>
    <name evidence="5" type="ORF">NCTC11842_02167</name>
</gene>
<dbReference type="SUPFAM" id="SSF55144">
    <property type="entry name" value="LigT-like"/>
    <property type="match status" value="1"/>
</dbReference>
<evidence type="ECO:0000259" key="3">
    <source>
        <dbReference type="Pfam" id="PF02834"/>
    </source>
</evidence>
<evidence type="ECO:0000313" key="5">
    <source>
        <dbReference type="EMBL" id="SPZ06275.1"/>
    </source>
</evidence>
<protein>
    <recommendedName>
        <fullName evidence="2">RNA 2',3'-cyclic phosphodiesterase</fullName>
        <shortName evidence="2">RNA 2',3'-CPDase</shortName>
        <ecNumber evidence="2">3.1.4.58</ecNumber>
    </recommendedName>
</protein>
<dbReference type="HAMAP" id="MF_01940">
    <property type="entry name" value="RNA_CPDase"/>
    <property type="match status" value="1"/>
</dbReference>
<feature type="short sequence motif" description="HXTX 2" evidence="2">
    <location>
        <begin position="118"/>
        <end position="121"/>
    </location>
</feature>
<comment type="function">
    <text evidence="2">Hydrolyzes RNA 2',3'-cyclic phosphodiester to an RNA 2'-phosphomonoester.</text>
</comment>
<dbReference type="InterPro" id="IPR009097">
    <property type="entry name" value="Cyclic_Pdiesterase"/>
</dbReference>
<dbReference type="GO" id="GO:0004113">
    <property type="term" value="F:2',3'-cyclic-nucleotide 3'-phosphodiesterase activity"/>
    <property type="evidence" value="ECO:0007669"/>
    <property type="project" value="InterPro"/>
</dbReference>
<dbReference type="RefSeq" id="WP_010798325.1">
    <property type="nucleotide sequence ID" value="NZ_FQYS01000003.1"/>
</dbReference>